<dbReference type="GO" id="GO:1990904">
    <property type="term" value="C:ribonucleoprotein complex"/>
    <property type="evidence" value="ECO:0007669"/>
    <property type="project" value="UniProtKB-KW"/>
</dbReference>
<sequence>MCQIAVIVGNVTDDKRVYEVSAVKVAAWARILSAGDECLAFDHCPLSIVRLMVIY</sequence>
<accession>B6TGV3</accession>
<dbReference type="Pfam" id="PF17135">
    <property type="entry name" value="Ribosomal_L18"/>
    <property type="match status" value="1"/>
</dbReference>
<dbReference type="Gene3D" id="3.100.10.10">
    <property type="match status" value="1"/>
</dbReference>
<name>B6TGV3_MAIZE</name>
<evidence type="ECO:0000256" key="2">
    <source>
        <dbReference type="ARBA" id="ARBA00023274"/>
    </source>
</evidence>
<organism evidence="4">
    <name type="scientific">Zea mays</name>
    <name type="common">Maize</name>
    <dbReference type="NCBI Taxonomy" id="4577"/>
    <lineage>
        <taxon>Eukaryota</taxon>
        <taxon>Viridiplantae</taxon>
        <taxon>Streptophyta</taxon>
        <taxon>Embryophyta</taxon>
        <taxon>Tracheophyta</taxon>
        <taxon>Spermatophyta</taxon>
        <taxon>Magnoliopsida</taxon>
        <taxon>Liliopsida</taxon>
        <taxon>Poales</taxon>
        <taxon>Poaceae</taxon>
        <taxon>PACMAD clade</taxon>
        <taxon>Panicoideae</taxon>
        <taxon>Andropogonodae</taxon>
        <taxon>Andropogoneae</taxon>
        <taxon>Tripsacinae</taxon>
        <taxon>Zea</taxon>
    </lineage>
</organism>
<feature type="domain" description="Large ribosomal subunit protein uL15/eL18" evidence="3">
    <location>
        <begin position="3"/>
        <end position="44"/>
    </location>
</feature>
<keyword evidence="2" id="KW-0687">Ribonucleoprotein</keyword>
<protein>
    <recommendedName>
        <fullName evidence="3">Large ribosomal subunit protein uL15/eL18 domain-containing protein</fullName>
    </recommendedName>
</protein>
<evidence type="ECO:0000256" key="1">
    <source>
        <dbReference type="ARBA" id="ARBA00022980"/>
    </source>
</evidence>
<reference evidence="4" key="1">
    <citation type="journal article" date="2009" name="Plant Mol. Biol.">
        <title>Insights into corn genes derived from large-scale cDNA sequencing.</title>
        <authorList>
            <person name="Alexandrov N.N."/>
            <person name="Brover V.V."/>
            <person name="Freidin S."/>
            <person name="Troukhan M.E."/>
            <person name="Tatarinova T.V."/>
            <person name="Zhang H."/>
            <person name="Swaller T.J."/>
            <person name="Lu Y.P."/>
            <person name="Bouck J."/>
            <person name="Flavell R.B."/>
            <person name="Feldmann K.A."/>
        </authorList>
    </citation>
    <scope>NUCLEOTIDE SEQUENCE</scope>
</reference>
<dbReference type="EMBL" id="EU964218">
    <property type="protein sequence ID" value="ACG36336.1"/>
    <property type="molecule type" value="mRNA"/>
</dbReference>
<evidence type="ECO:0000313" key="4">
    <source>
        <dbReference type="EMBL" id="ACG36336.1"/>
    </source>
</evidence>
<dbReference type="AlphaFoldDB" id="B6TGV3"/>
<dbReference type="InterPro" id="IPR021131">
    <property type="entry name" value="Ribosomal_uL15/eL18"/>
</dbReference>
<dbReference type="GO" id="GO:0005840">
    <property type="term" value="C:ribosome"/>
    <property type="evidence" value="ECO:0007669"/>
    <property type="project" value="UniProtKB-KW"/>
</dbReference>
<keyword evidence="1" id="KW-0689">Ribosomal protein</keyword>
<proteinExistence type="evidence at transcript level"/>
<evidence type="ECO:0000259" key="3">
    <source>
        <dbReference type="Pfam" id="PF17135"/>
    </source>
</evidence>